<dbReference type="EMBL" id="BAABJI010000002">
    <property type="protein sequence ID" value="GAA4916164.1"/>
    <property type="molecule type" value="Genomic_DNA"/>
</dbReference>
<evidence type="ECO:0000313" key="4">
    <source>
        <dbReference type="Proteomes" id="UP001501436"/>
    </source>
</evidence>
<evidence type="ECO:0000256" key="1">
    <source>
        <dbReference type="SAM" id="SignalP"/>
    </source>
</evidence>
<keyword evidence="1" id="KW-0732">Signal</keyword>
<comment type="caution">
    <text evidence="3">The sequence shown here is derived from an EMBL/GenBank/DDBJ whole genome shotgun (WGS) entry which is preliminary data.</text>
</comment>
<dbReference type="InterPro" id="IPR036514">
    <property type="entry name" value="SGNH_hydro_sf"/>
</dbReference>
<accession>A0ABP9FZU6</accession>
<keyword evidence="3" id="KW-0378">Hydrolase</keyword>
<dbReference type="SUPFAM" id="SSF52266">
    <property type="entry name" value="SGNH hydrolase"/>
    <property type="match status" value="1"/>
</dbReference>
<organism evidence="3 4">
    <name type="scientific">Mucilaginibacter defluvii</name>
    <dbReference type="NCBI Taxonomy" id="1196019"/>
    <lineage>
        <taxon>Bacteria</taxon>
        <taxon>Pseudomonadati</taxon>
        <taxon>Bacteroidota</taxon>
        <taxon>Sphingobacteriia</taxon>
        <taxon>Sphingobacteriales</taxon>
        <taxon>Sphingobacteriaceae</taxon>
        <taxon>Mucilaginibacter</taxon>
    </lineage>
</organism>
<feature type="chain" id="PRO_5047162569" evidence="1">
    <location>
        <begin position="22"/>
        <end position="247"/>
    </location>
</feature>
<dbReference type="PANTHER" id="PTHR30383:SF5">
    <property type="entry name" value="SGNH HYDROLASE-TYPE ESTERASE DOMAIN-CONTAINING PROTEIN"/>
    <property type="match status" value="1"/>
</dbReference>
<dbReference type="CDD" id="cd04501">
    <property type="entry name" value="SGNH_hydrolase_like_4"/>
    <property type="match status" value="1"/>
</dbReference>
<evidence type="ECO:0000313" key="3">
    <source>
        <dbReference type="EMBL" id="GAA4916164.1"/>
    </source>
</evidence>
<dbReference type="Gene3D" id="3.40.50.1110">
    <property type="entry name" value="SGNH hydrolase"/>
    <property type="match status" value="1"/>
</dbReference>
<gene>
    <name evidence="3" type="ORF">GCM10023313_19640</name>
</gene>
<reference evidence="4" key="1">
    <citation type="journal article" date="2019" name="Int. J. Syst. Evol. Microbiol.">
        <title>The Global Catalogue of Microorganisms (GCM) 10K type strain sequencing project: providing services to taxonomists for standard genome sequencing and annotation.</title>
        <authorList>
            <consortium name="The Broad Institute Genomics Platform"/>
            <consortium name="The Broad Institute Genome Sequencing Center for Infectious Disease"/>
            <person name="Wu L."/>
            <person name="Ma J."/>
        </authorList>
    </citation>
    <scope>NUCLEOTIDE SEQUENCE [LARGE SCALE GENOMIC DNA]</scope>
    <source>
        <strain evidence="4">JCM 18283</strain>
    </source>
</reference>
<protein>
    <submittedName>
        <fullName evidence="3">SGNH/GDSL hydrolase family protein</fullName>
    </submittedName>
</protein>
<dbReference type="Pfam" id="PF13472">
    <property type="entry name" value="Lipase_GDSL_2"/>
    <property type="match status" value="1"/>
</dbReference>
<proteinExistence type="predicted"/>
<dbReference type="GO" id="GO:0016787">
    <property type="term" value="F:hydrolase activity"/>
    <property type="evidence" value="ECO:0007669"/>
    <property type="project" value="UniProtKB-KW"/>
</dbReference>
<sequence length="247" mass="27496">MKKTFILPALFSALLFTSAYGQTADTARMAKELKQLRYLKDDWANLKRFEKENAVVQPPAKGEDRVVFMGNSITQGWSDRDPDFFKGKPYINRGIGGQTTPQMLLRFRPDVINLKPKVVVILAGTNDIAGNTGPTSEETIVGNIESMALLAQHYGIKVVLSSILPVYDYPWSRGKDPVPKIAYINKSLKEFAEANKMVYVDYFTPMADDKKGLKAEYTTDGVHPTVAGYKVMEPLVEAAIKAALKKK</sequence>
<dbReference type="RefSeq" id="WP_345331017.1">
    <property type="nucleotide sequence ID" value="NZ_BAABJI010000002.1"/>
</dbReference>
<dbReference type="Proteomes" id="UP001501436">
    <property type="component" value="Unassembled WGS sequence"/>
</dbReference>
<dbReference type="InterPro" id="IPR051532">
    <property type="entry name" value="Ester_Hydrolysis_Enzymes"/>
</dbReference>
<dbReference type="InterPro" id="IPR013830">
    <property type="entry name" value="SGNH_hydro"/>
</dbReference>
<name>A0ABP9FZU6_9SPHI</name>
<dbReference type="PANTHER" id="PTHR30383">
    <property type="entry name" value="THIOESTERASE 1/PROTEASE 1/LYSOPHOSPHOLIPASE L1"/>
    <property type="match status" value="1"/>
</dbReference>
<keyword evidence="4" id="KW-1185">Reference proteome</keyword>
<feature type="signal peptide" evidence="1">
    <location>
        <begin position="1"/>
        <end position="21"/>
    </location>
</feature>
<feature type="domain" description="SGNH hydrolase-type esterase" evidence="2">
    <location>
        <begin position="68"/>
        <end position="231"/>
    </location>
</feature>
<evidence type="ECO:0000259" key="2">
    <source>
        <dbReference type="Pfam" id="PF13472"/>
    </source>
</evidence>